<keyword evidence="1" id="KW-0472">Membrane</keyword>
<keyword evidence="1" id="KW-0812">Transmembrane</keyword>
<dbReference type="EMBL" id="UOFR01000070">
    <property type="protein sequence ID" value="VAW99799.1"/>
    <property type="molecule type" value="Genomic_DNA"/>
</dbReference>
<evidence type="ECO:0000256" key="1">
    <source>
        <dbReference type="SAM" id="Phobius"/>
    </source>
</evidence>
<reference evidence="2" key="1">
    <citation type="submission" date="2018-06" db="EMBL/GenBank/DDBJ databases">
        <authorList>
            <person name="Zhirakovskaya E."/>
        </authorList>
    </citation>
    <scope>NUCLEOTIDE SEQUENCE</scope>
</reference>
<sequence>MKKFFTFQNLPLTIIVILIALSVASLISVLVA</sequence>
<organism evidence="2">
    <name type="scientific">hydrothermal vent metagenome</name>
    <dbReference type="NCBI Taxonomy" id="652676"/>
    <lineage>
        <taxon>unclassified sequences</taxon>
        <taxon>metagenomes</taxon>
        <taxon>ecological metagenomes</taxon>
    </lineage>
</organism>
<keyword evidence="1" id="KW-1133">Transmembrane helix</keyword>
<dbReference type="AlphaFoldDB" id="A0A3B1ANI7"/>
<name>A0A3B1ANI7_9ZZZZ</name>
<gene>
    <name evidence="2" type="ORF">MNBD_GAMMA21-2344</name>
</gene>
<protein>
    <submittedName>
        <fullName evidence="2">Uncharacterized protein</fullName>
    </submittedName>
</protein>
<evidence type="ECO:0000313" key="2">
    <source>
        <dbReference type="EMBL" id="VAW99799.1"/>
    </source>
</evidence>
<proteinExistence type="predicted"/>
<accession>A0A3B1ANI7</accession>
<feature type="transmembrane region" description="Helical" evidence="1">
    <location>
        <begin position="12"/>
        <end position="31"/>
    </location>
</feature>